<dbReference type="SUPFAM" id="SSF100920">
    <property type="entry name" value="Heat shock protein 70kD (HSP70), peptide-binding domain"/>
    <property type="match status" value="1"/>
</dbReference>
<evidence type="ECO:0000256" key="2">
    <source>
        <dbReference type="ARBA" id="ARBA00022840"/>
    </source>
</evidence>
<evidence type="ECO:0000313" key="4">
    <source>
        <dbReference type="EMBL" id="AID68572.1"/>
    </source>
</evidence>
<evidence type="ECO:0000256" key="1">
    <source>
        <dbReference type="ARBA" id="ARBA00022741"/>
    </source>
</evidence>
<name>A0A068FND8_9CLOS</name>
<comment type="similarity">
    <text evidence="3">Belongs to the heat shock protein 70 family.</text>
</comment>
<sequence length="533" mass="58124">MEVGIDFGTTFSTLCFSAGRGVEGCVPESDTVYIPTVVGIRRDGTYTIGLGALLEKDVLVYRDIKRYFGMNKFNAEMYLKKLKPKFEVVVKKWSAYIGPTSGEKGKTRSVIALACMFVSALAKMAVSITGSAVTLSVCSVPAEYSSYMRNFIFQSCSLAKIQVQAVVNEPTAAGLSAFVAVDKNSIEYMVVYDFGGGTFDASLMAVGSSYVCVVDSLGDNYLGGRDVDNALLEVVVNKLNISEDTLDPFSMEALKIDMVDNPLSATRKVLVKNGDVKTLDFTSQQFRNLCEPFVERARKIIERLLVRNNVTNCVAVLIGGSCVLPGVRNSVASLKGVSKVIFDKDTYRAAVAIGAAIYAQTFAGASRYRLIDCVSNSLSDERQPLMAVTVFPKGHPIPSTVAVDFKMPTYNTGVVLHEGESSFVNENARTYSAPLKTAQIPGGRTYVNEFNISEDGRLDVSMNGVPLINEVVPEQPSNAEYSEIFLSSDDKRIKPEVESIKLFYSKILANPSLKSKDLASRKEEYRKNGIVCD</sequence>
<organism evidence="4">
    <name type="scientific">Grapevine leafroll-associated virus 4</name>
    <dbReference type="NCBI Taxonomy" id="70177"/>
    <lineage>
        <taxon>Viruses</taxon>
        <taxon>Riboviria</taxon>
        <taxon>Orthornavirae</taxon>
        <taxon>Kitrinoviricota</taxon>
        <taxon>Alsuviricetes</taxon>
        <taxon>Martellivirales</taxon>
        <taxon>Closteroviridae</taxon>
        <taxon>Ampelovirus</taxon>
        <taxon>Ampelovirus tetravitis</taxon>
    </lineage>
</organism>
<keyword evidence="1 3" id="KW-0547">Nucleotide-binding</keyword>
<dbReference type="SUPFAM" id="SSF53067">
    <property type="entry name" value="Actin-like ATPase domain"/>
    <property type="match status" value="2"/>
</dbReference>
<keyword evidence="4" id="KW-0346">Stress response</keyword>
<evidence type="ECO:0000256" key="3">
    <source>
        <dbReference type="RuleBase" id="RU003322"/>
    </source>
</evidence>
<dbReference type="PANTHER" id="PTHR19375">
    <property type="entry name" value="HEAT SHOCK PROTEIN 70KDA"/>
    <property type="match status" value="1"/>
</dbReference>
<protein>
    <submittedName>
        <fullName evidence="4">Heat shock protein 70</fullName>
    </submittedName>
</protein>
<dbReference type="Gene3D" id="3.30.420.40">
    <property type="match status" value="2"/>
</dbReference>
<reference evidence="4" key="1">
    <citation type="journal article" date="2015" name="J. Plant Pathol.">
        <title>Grapevine leafroll-associated virus 4 strain 9: complete genome and quantitative analysis of virus-derived small interfering RNA populations.</title>
        <authorList>
            <person name="Velasco L."/>
            <person name="Cretazzo E."/>
            <person name="Padilla C.V."/>
            <person name="Janssen D."/>
        </authorList>
    </citation>
    <scope>NUCLEOTIDE SEQUENCE</scope>
    <source>
        <strain evidence="4">9</strain>
    </source>
</reference>
<dbReference type="PROSITE" id="PS00329">
    <property type="entry name" value="HSP70_2"/>
    <property type="match status" value="1"/>
</dbReference>
<dbReference type="PRINTS" id="PR00301">
    <property type="entry name" value="HEATSHOCK70"/>
</dbReference>
<dbReference type="GO" id="GO:0005524">
    <property type="term" value="F:ATP binding"/>
    <property type="evidence" value="ECO:0007669"/>
    <property type="project" value="UniProtKB-KW"/>
</dbReference>
<dbReference type="InterPro" id="IPR013126">
    <property type="entry name" value="Hsp_70_fam"/>
</dbReference>
<proteinExistence type="inferred from homology"/>
<accession>A0A068FND8</accession>
<dbReference type="GO" id="GO:0140662">
    <property type="term" value="F:ATP-dependent protein folding chaperone"/>
    <property type="evidence" value="ECO:0007669"/>
    <property type="project" value="InterPro"/>
</dbReference>
<dbReference type="InterPro" id="IPR029047">
    <property type="entry name" value="HSP70_peptide-bd_sf"/>
</dbReference>
<dbReference type="InterPro" id="IPR018181">
    <property type="entry name" value="Heat_shock_70_CS"/>
</dbReference>
<dbReference type="Pfam" id="PF00012">
    <property type="entry name" value="HSP70"/>
    <property type="match status" value="1"/>
</dbReference>
<keyword evidence="2 3" id="KW-0067">ATP-binding</keyword>
<dbReference type="EMBL" id="KJ810572">
    <property type="protein sequence ID" value="AID68572.1"/>
    <property type="molecule type" value="Genomic_RNA"/>
</dbReference>
<dbReference type="Gene3D" id="3.90.640.10">
    <property type="entry name" value="Actin, Chain A, domain 4"/>
    <property type="match status" value="1"/>
</dbReference>
<dbReference type="InterPro" id="IPR043129">
    <property type="entry name" value="ATPase_NBD"/>
</dbReference>